<dbReference type="AlphaFoldDB" id="A0A835T7X1"/>
<dbReference type="InterPro" id="IPR032466">
    <property type="entry name" value="Metal_Hydrolase"/>
</dbReference>
<evidence type="ECO:0000313" key="3">
    <source>
        <dbReference type="Proteomes" id="UP000650467"/>
    </source>
</evidence>
<dbReference type="SUPFAM" id="SSF51556">
    <property type="entry name" value="Metallo-dependent hydrolases"/>
    <property type="match status" value="1"/>
</dbReference>
<proteinExistence type="predicted"/>
<feature type="compositionally biased region" description="Low complexity" evidence="1">
    <location>
        <begin position="331"/>
        <end position="356"/>
    </location>
</feature>
<feature type="region of interest" description="Disordered" evidence="1">
    <location>
        <begin position="331"/>
        <end position="367"/>
    </location>
</feature>
<organism evidence="2 3">
    <name type="scientific">Chlamydomonas incerta</name>
    <dbReference type="NCBI Taxonomy" id="51695"/>
    <lineage>
        <taxon>Eukaryota</taxon>
        <taxon>Viridiplantae</taxon>
        <taxon>Chlorophyta</taxon>
        <taxon>core chlorophytes</taxon>
        <taxon>Chlorophyceae</taxon>
        <taxon>CS clade</taxon>
        <taxon>Chlamydomonadales</taxon>
        <taxon>Chlamydomonadaceae</taxon>
        <taxon>Chlamydomonas</taxon>
    </lineage>
</organism>
<evidence type="ECO:0008006" key="4">
    <source>
        <dbReference type="Google" id="ProtNLM"/>
    </source>
</evidence>
<dbReference type="PANTHER" id="PTHR47345:SF1">
    <property type="entry name" value="CUT9-INTERACTING PROTEIN SCN1"/>
    <property type="match status" value="1"/>
</dbReference>
<dbReference type="OrthoDB" id="6079689at2759"/>
<dbReference type="InterPro" id="IPR053044">
    <property type="entry name" value="Metallo-hydrolase/TatD-type"/>
</dbReference>
<sequence>MAVAAAPADASLLRRFGIGDAHCHPQDDGDDCARRLLALSAPHVAVMGTRLGDWADVEALAQAAPHKVIPCFGVHPWFAHRHALSAAQAAAPAALLDAPSNGRDSAEAHPGLLAALGPGGDMAVAAPEEWVPRLRELLLRHPHALVGEFGLDRAAVVPGTRLQPGWAHQLALTEAHLRLAVELGRPVSMHCVQGYGHLQDMLRRLGPEGCPPKIMLHSYGGSVELVKGFIKMPGGLGERIYFSFSDVINGRKPGQRAKLLERLAAVPAERLLLESDQNSPAGIDSGLVDILDAVAEARGVSVEAAAEAAAATFRDFFQSCLAAMPTEAADASHSSSSSSAGGSASGSSRAEAAGDLAGSGGAGKGGGVAAELARQAAVAGKATQAGTGPAGASSQG</sequence>
<keyword evidence="3" id="KW-1185">Reference proteome</keyword>
<dbReference type="Proteomes" id="UP000650467">
    <property type="component" value="Unassembled WGS sequence"/>
</dbReference>
<dbReference type="Pfam" id="PF01026">
    <property type="entry name" value="TatD_DNase"/>
    <property type="match status" value="1"/>
</dbReference>
<comment type="caution">
    <text evidence="2">The sequence shown here is derived from an EMBL/GenBank/DDBJ whole genome shotgun (WGS) entry which is preliminary data.</text>
</comment>
<accession>A0A835T7X1</accession>
<dbReference type="GO" id="GO:0016788">
    <property type="term" value="F:hydrolase activity, acting on ester bonds"/>
    <property type="evidence" value="ECO:0007669"/>
    <property type="project" value="InterPro"/>
</dbReference>
<dbReference type="InterPro" id="IPR001130">
    <property type="entry name" value="TatD-like"/>
</dbReference>
<name>A0A835T7X1_CHLIN</name>
<gene>
    <name evidence="2" type="ORF">HXX76_005559</name>
</gene>
<protein>
    <recommendedName>
        <fullName evidence="4">TatD related DNase</fullName>
    </recommendedName>
</protein>
<evidence type="ECO:0000313" key="2">
    <source>
        <dbReference type="EMBL" id="KAG2437943.1"/>
    </source>
</evidence>
<feature type="compositionally biased region" description="Gly residues" evidence="1">
    <location>
        <begin position="357"/>
        <end position="367"/>
    </location>
</feature>
<reference evidence="2" key="1">
    <citation type="journal article" date="2020" name="bioRxiv">
        <title>Comparative genomics of Chlamydomonas.</title>
        <authorList>
            <person name="Craig R.J."/>
            <person name="Hasan A.R."/>
            <person name="Ness R.W."/>
            <person name="Keightley P.D."/>
        </authorList>
    </citation>
    <scope>NUCLEOTIDE SEQUENCE</scope>
    <source>
        <strain evidence="2">SAG 7.73</strain>
    </source>
</reference>
<dbReference type="PANTHER" id="PTHR47345">
    <property type="entry name" value="CUT9-INTERACTING PROTEIN SCN1"/>
    <property type="match status" value="1"/>
</dbReference>
<dbReference type="Gene3D" id="3.20.20.140">
    <property type="entry name" value="Metal-dependent hydrolases"/>
    <property type="match status" value="1"/>
</dbReference>
<evidence type="ECO:0000256" key="1">
    <source>
        <dbReference type="SAM" id="MobiDB-lite"/>
    </source>
</evidence>
<dbReference type="EMBL" id="JAEHOC010000010">
    <property type="protein sequence ID" value="KAG2437943.1"/>
    <property type="molecule type" value="Genomic_DNA"/>
</dbReference>